<evidence type="ECO:0008006" key="11">
    <source>
        <dbReference type="Google" id="ProtNLM"/>
    </source>
</evidence>
<feature type="transmembrane region" description="Helical" evidence="8">
    <location>
        <begin position="84"/>
        <end position="101"/>
    </location>
</feature>
<keyword evidence="6 8" id="KW-1133">Transmembrane helix</keyword>
<feature type="transmembrane region" description="Helical" evidence="8">
    <location>
        <begin position="387"/>
        <end position="406"/>
    </location>
</feature>
<dbReference type="AlphaFoldDB" id="A0A1G2BNT5"/>
<accession>A0A1G2BNT5</accession>
<feature type="transmembrane region" description="Helical" evidence="8">
    <location>
        <begin position="361"/>
        <end position="380"/>
    </location>
</feature>
<organism evidence="9 10">
    <name type="scientific">Candidatus Komeilibacteria bacterium RIFCSPLOWO2_01_FULL_52_15</name>
    <dbReference type="NCBI Taxonomy" id="1798551"/>
    <lineage>
        <taxon>Bacteria</taxon>
        <taxon>Candidatus Komeiliibacteriota</taxon>
    </lineage>
</organism>
<dbReference type="PANTHER" id="PTHR33908">
    <property type="entry name" value="MANNOSYLTRANSFERASE YKCB-RELATED"/>
    <property type="match status" value="1"/>
</dbReference>
<feature type="transmembrane region" description="Helical" evidence="8">
    <location>
        <begin position="291"/>
        <end position="311"/>
    </location>
</feature>
<reference evidence="9 10" key="1">
    <citation type="journal article" date="2016" name="Nat. Commun.">
        <title>Thousands of microbial genomes shed light on interconnected biogeochemical processes in an aquifer system.</title>
        <authorList>
            <person name="Anantharaman K."/>
            <person name="Brown C.T."/>
            <person name="Hug L.A."/>
            <person name="Sharon I."/>
            <person name="Castelle C.J."/>
            <person name="Probst A.J."/>
            <person name="Thomas B.C."/>
            <person name="Singh A."/>
            <person name="Wilkins M.J."/>
            <person name="Karaoz U."/>
            <person name="Brodie E.L."/>
            <person name="Williams K.H."/>
            <person name="Hubbard S.S."/>
            <person name="Banfield J.F."/>
        </authorList>
    </citation>
    <scope>NUCLEOTIDE SEQUENCE [LARGE SCALE GENOMIC DNA]</scope>
</reference>
<evidence type="ECO:0000256" key="5">
    <source>
        <dbReference type="ARBA" id="ARBA00022692"/>
    </source>
</evidence>
<name>A0A1G2BNT5_9BACT</name>
<sequence length="530" mass="59001">MTVQLPKSGVPLLALLITVLFVAVQSALVWDGGLNGVFNSPDANANYHFAVNFYRTGSLRMPAADFDEPYRSLLSTRSTRVENGYLIPVGFPGMPVFYGLISRVLFINLIPFLTLVFAAIALFVFYLLLADLFDSQTAVIAEGLLAIHPSWWYYTNESMMPNVLFAGVLLIACYLYHLAVRRSSYSLFALAHVACLGALSIRGFEVLWVMPLVLLSPLLLNRTHRVRAYVILFSMYAILGSFGWKLMTYLLGTNRPFGYDIDSSENGFGPWGVLFPDGLHFNSALQIGAAYLIRFLWPYALLMLLGLLVLIRKKTHRRLGSGYALLLVYLIAFFIPVYSSLSVSDTSTPYTPGIALSYARYFLPLFVAGIPAAAFGVRALARNSGKAGFFVMCIIILGISFFTFSVDIVGSQDAFVAKKATLHRYDETATWIRSHTPEDSIIVTPRADKYIWPGRLTIAATDHPLLPEAVRYFSSIRHTSMFYLDAVNADERRDAFLRALTSVDMEIGAPLFDNGDVRLYPITESYDPAT</sequence>
<evidence type="ECO:0000256" key="3">
    <source>
        <dbReference type="ARBA" id="ARBA00022676"/>
    </source>
</evidence>
<comment type="subcellular location">
    <subcellularLocation>
        <location evidence="1">Cell membrane</location>
        <topology evidence="1">Multi-pass membrane protein</topology>
    </subcellularLocation>
</comment>
<protein>
    <recommendedName>
        <fullName evidence="11">Glycosyltransferase RgtA/B/C/D-like domain-containing protein</fullName>
    </recommendedName>
</protein>
<dbReference type="STRING" id="1798551.A3B30_03300"/>
<evidence type="ECO:0000256" key="6">
    <source>
        <dbReference type="ARBA" id="ARBA00022989"/>
    </source>
</evidence>
<evidence type="ECO:0000256" key="1">
    <source>
        <dbReference type="ARBA" id="ARBA00004651"/>
    </source>
</evidence>
<dbReference type="InterPro" id="IPR050297">
    <property type="entry name" value="LipidA_mod_glycosyltrf_83"/>
</dbReference>
<dbReference type="PANTHER" id="PTHR33908:SF11">
    <property type="entry name" value="MEMBRANE PROTEIN"/>
    <property type="match status" value="1"/>
</dbReference>
<evidence type="ECO:0000256" key="7">
    <source>
        <dbReference type="ARBA" id="ARBA00023136"/>
    </source>
</evidence>
<feature type="transmembrane region" description="Helical" evidence="8">
    <location>
        <begin position="226"/>
        <end position="247"/>
    </location>
</feature>
<gene>
    <name evidence="9" type="ORF">A3B30_03300</name>
</gene>
<dbReference type="GO" id="GO:0005886">
    <property type="term" value="C:plasma membrane"/>
    <property type="evidence" value="ECO:0007669"/>
    <property type="project" value="UniProtKB-SubCell"/>
</dbReference>
<evidence type="ECO:0000256" key="4">
    <source>
        <dbReference type="ARBA" id="ARBA00022679"/>
    </source>
</evidence>
<evidence type="ECO:0000256" key="2">
    <source>
        <dbReference type="ARBA" id="ARBA00022475"/>
    </source>
</evidence>
<dbReference type="EMBL" id="MHKM01000034">
    <property type="protein sequence ID" value="OGY90783.1"/>
    <property type="molecule type" value="Genomic_DNA"/>
</dbReference>
<keyword evidence="3" id="KW-0328">Glycosyltransferase</keyword>
<evidence type="ECO:0000256" key="8">
    <source>
        <dbReference type="SAM" id="Phobius"/>
    </source>
</evidence>
<feature type="transmembrane region" description="Helical" evidence="8">
    <location>
        <begin position="108"/>
        <end position="129"/>
    </location>
</feature>
<evidence type="ECO:0000313" key="9">
    <source>
        <dbReference type="EMBL" id="OGY90783.1"/>
    </source>
</evidence>
<proteinExistence type="predicted"/>
<keyword evidence="2" id="KW-1003">Cell membrane</keyword>
<keyword evidence="5 8" id="KW-0812">Transmembrane</keyword>
<evidence type="ECO:0000313" key="10">
    <source>
        <dbReference type="Proteomes" id="UP000178248"/>
    </source>
</evidence>
<feature type="transmembrane region" description="Helical" evidence="8">
    <location>
        <begin position="323"/>
        <end position="341"/>
    </location>
</feature>
<dbReference type="GO" id="GO:0009103">
    <property type="term" value="P:lipopolysaccharide biosynthetic process"/>
    <property type="evidence" value="ECO:0007669"/>
    <property type="project" value="UniProtKB-ARBA"/>
</dbReference>
<comment type="caution">
    <text evidence="9">The sequence shown here is derived from an EMBL/GenBank/DDBJ whole genome shotgun (WGS) entry which is preliminary data.</text>
</comment>
<feature type="transmembrane region" description="Helical" evidence="8">
    <location>
        <begin position="161"/>
        <end position="179"/>
    </location>
</feature>
<dbReference type="Proteomes" id="UP000178248">
    <property type="component" value="Unassembled WGS sequence"/>
</dbReference>
<keyword evidence="7 8" id="KW-0472">Membrane</keyword>
<dbReference type="GO" id="GO:0016763">
    <property type="term" value="F:pentosyltransferase activity"/>
    <property type="evidence" value="ECO:0007669"/>
    <property type="project" value="TreeGrafter"/>
</dbReference>
<keyword evidence="4" id="KW-0808">Transferase</keyword>